<gene>
    <name evidence="4" type="primary">yjaB</name>
    <name evidence="4" type="ORF">OJAG_21680</name>
</gene>
<comment type="caution">
    <text evidence="4">The sequence shown here is derived from an EMBL/GenBank/DDBJ whole genome shotgun (WGS) entry which is preliminary data.</text>
</comment>
<evidence type="ECO:0000256" key="2">
    <source>
        <dbReference type="ARBA" id="ARBA00023315"/>
    </source>
</evidence>
<feature type="domain" description="N-acetyltransferase" evidence="3">
    <location>
        <begin position="8"/>
        <end position="155"/>
    </location>
</feature>
<name>A0A163RGU8_9CELL</name>
<dbReference type="Gene3D" id="3.40.630.30">
    <property type="match status" value="1"/>
</dbReference>
<reference evidence="4 5" key="1">
    <citation type="submission" date="2016-01" db="EMBL/GenBank/DDBJ databases">
        <title>Genome sequence of Oerskovia enterophila VJag, an agar and cellulose degrading bacterium.</title>
        <authorList>
            <person name="Poehlein A."/>
            <person name="Jag V."/>
            <person name="Bengelsdorf F."/>
            <person name="Duerre P."/>
            <person name="Daniel R."/>
        </authorList>
    </citation>
    <scope>NUCLEOTIDE SEQUENCE [LARGE SCALE GENOMIC DNA]</scope>
    <source>
        <strain evidence="4 5">VJag</strain>
    </source>
</reference>
<dbReference type="SUPFAM" id="SSF55729">
    <property type="entry name" value="Acyl-CoA N-acyltransferases (Nat)"/>
    <property type="match status" value="1"/>
</dbReference>
<dbReference type="PROSITE" id="PS51186">
    <property type="entry name" value="GNAT"/>
    <property type="match status" value="1"/>
</dbReference>
<dbReference type="Pfam" id="PF13673">
    <property type="entry name" value="Acetyltransf_10"/>
    <property type="match status" value="1"/>
</dbReference>
<dbReference type="InterPro" id="IPR000182">
    <property type="entry name" value="GNAT_dom"/>
</dbReference>
<dbReference type="AlphaFoldDB" id="A0A163RGU8"/>
<sequence length="167" mass="18238">MAASTEELVVRPVEGATEYPALVEIWRSAVRATHEFLDDADFERIEAALSPVYLPAVTLVVAEREGRSIGFAGVSEGILEMLFVMNEARGEGVGSALLAEAIAHHGVTRVDVNEQNAGARDFYLARGFRVVARSPLDGDGRPYPILHLQIQEPVSPTVDGHTRRHEH</sequence>
<dbReference type="EC" id="2.3.1.-" evidence="4"/>
<evidence type="ECO:0000259" key="3">
    <source>
        <dbReference type="PROSITE" id="PS51186"/>
    </source>
</evidence>
<protein>
    <submittedName>
        <fullName evidence="4">Putative N-acetyltransferase YjaB</fullName>
        <ecNumber evidence="4">2.3.1.-</ecNumber>
    </submittedName>
</protein>
<keyword evidence="2 4" id="KW-0012">Acyltransferase</keyword>
<accession>A0A163RGU8</accession>
<dbReference type="RefSeq" id="WP_068708587.1">
    <property type="nucleotide sequence ID" value="NZ_LRIE01000073.1"/>
</dbReference>
<dbReference type="PATRIC" id="fig|43678.3.peg.2261"/>
<organism evidence="4 5">
    <name type="scientific">Oerskovia enterophila</name>
    <dbReference type="NCBI Taxonomy" id="43678"/>
    <lineage>
        <taxon>Bacteria</taxon>
        <taxon>Bacillati</taxon>
        <taxon>Actinomycetota</taxon>
        <taxon>Actinomycetes</taxon>
        <taxon>Micrococcales</taxon>
        <taxon>Cellulomonadaceae</taxon>
        <taxon>Oerskovia</taxon>
    </lineage>
</organism>
<evidence type="ECO:0000313" key="5">
    <source>
        <dbReference type="Proteomes" id="UP000076447"/>
    </source>
</evidence>
<dbReference type="EMBL" id="LRIE01000073">
    <property type="protein sequence ID" value="KZM35200.1"/>
    <property type="molecule type" value="Genomic_DNA"/>
</dbReference>
<dbReference type="Proteomes" id="UP000076447">
    <property type="component" value="Unassembled WGS sequence"/>
</dbReference>
<dbReference type="GO" id="GO:0016747">
    <property type="term" value="F:acyltransferase activity, transferring groups other than amino-acyl groups"/>
    <property type="evidence" value="ECO:0007669"/>
    <property type="project" value="InterPro"/>
</dbReference>
<dbReference type="OrthoDB" id="9788300at2"/>
<dbReference type="STRING" id="43678.OJAG_21680"/>
<evidence type="ECO:0000313" key="4">
    <source>
        <dbReference type="EMBL" id="KZM35200.1"/>
    </source>
</evidence>
<proteinExistence type="predicted"/>
<keyword evidence="1 4" id="KW-0808">Transferase</keyword>
<dbReference type="PANTHER" id="PTHR43800:SF1">
    <property type="entry name" value="PEPTIDYL-LYSINE N-ACETYLTRANSFERASE YJAB"/>
    <property type="match status" value="1"/>
</dbReference>
<evidence type="ECO:0000256" key="1">
    <source>
        <dbReference type="ARBA" id="ARBA00022679"/>
    </source>
</evidence>
<dbReference type="CDD" id="cd04301">
    <property type="entry name" value="NAT_SF"/>
    <property type="match status" value="1"/>
</dbReference>
<dbReference type="InterPro" id="IPR016181">
    <property type="entry name" value="Acyl_CoA_acyltransferase"/>
</dbReference>
<dbReference type="PANTHER" id="PTHR43800">
    <property type="entry name" value="PEPTIDYL-LYSINE N-ACETYLTRANSFERASE YJAB"/>
    <property type="match status" value="1"/>
</dbReference>